<proteinExistence type="predicted"/>
<feature type="signal peptide" evidence="2">
    <location>
        <begin position="1"/>
        <end position="21"/>
    </location>
</feature>
<keyword evidence="2" id="KW-0732">Signal</keyword>
<protein>
    <submittedName>
        <fullName evidence="5">Kallikrein-7-like</fullName>
    </submittedName>
</protein>
<dbReference type="Pfam" id="PF00089">
    <property type="entry name" value="Trypsin"/>
    <property type="match status" value="1"/>
</dbReference>
<dbReference type="PROSITE" id="PS00134">
    <property type="entry name" value="TRYPSIN_HIS"/>
    <property type="match status" value="1"/>
</dbReference>
<dbReference type="GO" id="GO:0006508">
    <property type="term" value="P:proteolysis"/>
    <property type="evidence" value="ECO:0007669"/>
    <property type="project" value="InterPro"/>
</dbReference>
<dbReference type="InterPro" id="IPR001314">
    <property type="entry name" value="Peptidase_S1A"/>
</dbReference>
<dbReference type="PANTHER" id="PTHR24271:SF96">
    <property type="entry name" value="GRANZYME A-RELATED"/>
    <property type="match status" value="1"/>
</dbReference>
<dbReference type="Gene3D" id="2.40.10.10">
    <property type="entry name" value="Trypsin-like serine proteases"/>
    <property type="match status" value="1"/>
</dbReference>
<dbReference type="OrthoDB" id="8440449at2759"/>
<dbReference type="InterPro" id="IPR018114">
    <property type="entry name" value="TRYPSIN_HIS"/>
</dbReference>
<organism evidence="4 5">
    <name type="scientific">Betta splendens</name>
    <name type="common">Siamese fighting fish</name>
    <dbReference type="NCBI Taxonomy" id="158456"/>
    <lineage>
        <taxon>Eukaryota</taxon>
        <taxon>Metazoa</taxon>
        <taxon>Chordata</taxon>
        <taxon>Craniata</taxon>
        <taxon>Vertebrata</taxon>
        <taxon>Euteleostomi</taxon>
        <taxon>Actinopterygii</taxon>
        <taxon>Neopterygii</taxon>
        <taxon>Teleostei</taxon>
        <taxon>Neoteleostei</taxon>
        <taxon>Acanthomorphata</taxon>
        <taxon>Anabantaria</taxon>
        <taxon>Anabantiformes</taxon>
        <taxon>Anabantoidei</taxon>
        <taxon>Osphronemidae</taxon>
        <taxon>Betta</taxon>
    </lineage>
</organism>
<accession>A0A6P7NFV1</accession>
<dbReference type="InterPro" id="IPR009003">
    <property type="entry name" value="Peptidase_S1_PA"/>
</dbReference>
<sequence>MKLSFAVIFVLAGEFSLPGSGLKCNPPPCLGAKESGLLEKRIVGSSSCGKERQYHVQITSMQGGKSCGGALINTGWVLTAAHCAQQKVKLQLALNSDEGFFSKAKGFFSGKSDAKEQVIETSQQFAYQGEDQKPHDIMLIKLNQDMSPKVPQIRLPPVGCTKVETGKEVRIGGFGAKKAGGIAPKDLKCASTDITKCEENDKPDPKYGNDEANLMCGFKPRVETCSGDGGTAVEFNNLLYGIVISNPIDTCAKTVLMADICFYRQWIDDTMRKHS</sequence>
<evidence type="ECO:0000313" key="4">
    <source>
        <dbReference type="Proteomes" id="UP000515150"/>
    </source>
</evidence>
<evidence type="ECO:0000313" key="5">
    <source>
        <dbReference type="RefSeq" id="XP_029017018.1"/>
    </source>
</evidence>
<dbReference type="InterPro" id="IPR043504">
    <property type="entry name" value="Peptidase_S1_PA_chymotrypsin"/>
</dbReference>
<keyword evidence="4" id="KW-1185">Reference proteome</keyword>
<dbReference type="GeneID" id="114861690"/>
<evidence type="ECO:0000256" key="1">
    <source>
        <dbReference type="ARBA" id="ARBA00023157"/>
    </source>
</evidence>
<dbReference type="KEGG" id="bspl:114861690"/>
<feature type="domain" description="Peptidase S1" evidence="3">
    <location>
        <begin position="42"/>
        <end position="272"/>
    </location>
</feature>
<name>A0A6P7NFV1_BETSP</name>
<dbReference type="InParanoid" id="A0A6P7NFV1"/>
<dbReference type="RefSeq" id="XP_029017018.1">
    <property type="nucleotide sequence ID" value="XM_029161185.3"/>
</dbReference>
<evidence type="ECO:0000256" key="2">
    <source>
        <dbReference type="SAM" id="SignalP"/>
    </source>
</evidence>
<feature type="chain" id="PRO_5028401916" evidence="2">
    <location>
        <begin position="22"/>
        <end position="275"/>
    </location>
</feature>
<dbReference type="SMART" id="SM00020">
    <property type="entry name" value="Tryp_SPc"/>
    <property type="match status" value="1"/>
</dbReference>
<evidence type="ECO:0000259" key="3">
    <source>
        <dbReference type="PROSITE" id="PS50240"/>
    </source>
</evidence>
<dbReference type="SUPFAM" id="SSF50494">
    <property type="entry name" value="Trypsin-like serine proteases"/>
    <property type="match status" value="1"/>
</dbReference>
<keyword evidence="1" id="KW-1015">Disulfide bond</keyword>
<gene>
    <name evidence="5" type="primary">LOC114861690</name>
</gene>
<dbReference type="PANTHER" id="PTHR24271">
    <property type="entry name" value="KALLIKREIN-RELATED"/>
    <property type="match status" value="1"/>
</dbReference>
<dbReference type="PROSITE" id="PS50240">
    <property type="entry name" value="TRYPSIN_DOM"/>
    <property type="match status" value="1"/>
</dbReference>
<dbReference type="PRINTS" id="PR00722">
    <property type="entry name" value="CHYMOTRYPSIN"/>
</dbReference>
<dbReference type="AlphaFoldDB" id="A0A6P7NFV1"/>
<reference evidence="5" key="1">
    <citation type="submission" date="2025-08" db="UniProtKB">
        <authorList>
            <consortium name="RefSeq"/>
        </authorList>
    </citation>
    <scope>IDENTIFICATION</scope>
</reference>
<dbReference type="Proteomes" id="UP000515150">
    <property type="component" value="Chromosome 9"/>
</dbReference>
<dbReference type="GO" id="GO:0004252">
    <property type="term" value="F:serine-type endopeptidase activity"/>
    <property type="evidence" value="ECO:0007669"/>
    <property type="project" value="InterPro"/>
</dbReference>
<dbReference type="InterPro" id="IPR001254">
    <property type="entry name" value="Trypsin_dom"/>
</dbReference>